<dbReference type="Pfam" id="PF24827">
    <property type="entry name" value="AstE_AspA_cat"/>
    <property type="match status" value="1"/>
</dbReference>
<sequence length="346" mass="36270">MEMSPAGETRIWTTLNFDRDGKQHDWLRLPFSTDQSAYGVIPIPITCIRNGTGPTALLIAGNHGDEYEGQVALSKLARQLDPLDIRGRILILPALNYPAVVAGRRLSPLDEGNLNRLFPGEANGTPTQMIAHYVSSVLLSMADIVIDLHSGGRSLSYLSCCLIRVGKTGAETARLMELMQVFGAPIGSISDGTGGGGATTLSAIAQARGVPTLTTELGGGGTFSTTGEAIASQGIYRVLKHIGVLPNAETKPAPPVRLMQVAGRGAFTYAPIHGIFEPAVELGDSVDTGQTAGFIFPVEGSQKPLEEVCFSQPGLVACRRAPALAAPGDCLFKLVTDVGAMCVAST</sequence>
<name>A0ABR6C4B9_9HYPH</name>
<evidence type="ECO:0000313" key="7">
    <source>
        <dbReference type="Proteomes" id="UP000587524"/>
    </source>
</evidence>
<dbReference type="Proteomes" id="UP000587524">
    <property type="component" value="Unassembled WGS sequence"/>
</dbReference>
<dbReference type="InterPro" id="IPR055438">
    <property type="entry name" value="AstE_AspA_cat"/>
</dbReference>
<keyword evidence="7" id="KW-1185">Reference proteome</keyword>
<comment type="caution">
    <text evidence="6">The sequence shown here is derived from an EMBL/GenBank/DDBJ whole genome shotgun (WGS) entry which is preliminary data.</text>
</comment>
<evidence type="ECO:0000256" key="4">
    <source>
        <dbReference type="ARBA" id="ARBA00022833"/>
    </source>
</evidence>
<dbReference type="PANTHER" id="PTHR37326:SF1">
    <property type="entry name" value="BLL3975 PROTEIN"/>
    <property type="match status" value="1"/>
</dbReference>
<evidence type="ECO:0000313" key="6">
    <source>
        <dbReference type="EMBL" id="MBA9019824.1"/>
    </source>
</evidence>
<dbReference type="PANTHER" id="PTHR37326">
    <property type="entry name" value="BLL3975 PROTEIN"/>
    <property type="match status" value="1"/>
</dbReference>
<dbReference type="InterPro" id="IPR053138">
    <property type="entry name" value="N-alpha-Ac-DABA_deacetylase"/>
</dbReference>
<dbReference type="Gene3D" id="3.40.630.10">
    <property type="entry name" value="Zn peptidases"/>
    <property type="match status" value="1"/>
</dbReference>
<evidence type="ECO:0000256" key="2">
    <source>
        <dbReference type="ARBA" id="ARBA00022723"/>
    </source>
</evidence>
<feature type="domain" description="Succinylglutamate desuccinylase/Aspartoacylase catalytic" evidence="5">
    <location>
        <begin position="53"/>
        <end position="242"/>
    </location>
</feature>
<keyword evidence="4" id="KW-0862">Zinc</keyword>
<reference evidence="6 7" key="1">
    <citation type="submission" date="2020-08" db="EMBL/GenBank/DDBJ databases">
        <title>Genomic Encyclopedia of Type Strains, Phase IV (KMG-IV): sequencing the most valuable type-strain genomes for metagenomic binning, comparative biology and taxonomic classification.</title>
        <authorList>
            <person name="Goeker M."/>
        </authorList>
    </citation>
    <scope>NUCLEOTIDE SEQUENCE [LARGE SCALE GENOMIC DNA]</scope>
    <source>
        <strain evidence="6 7">DSM 17455</strain>
    </source>
</reference>
<dbReference type="PIRSF" id="PIRSF039012">
    <property type="entry name" value="ASP"/>
    <property type="match status" value="1"/>
</dbReference>
<dbReference type="InterPro" id="IPR043795">
    <property type="entry name" value="N-alpha-Ac-DABA-like"/>
</dbReference>
<comment type="cofactor">
    <cofactor evidence="1">
        <name>Zn(2+)</name>
        <dbReference type="ChEBI" id="CHEBI:29105"/>
    </cofactor>
</comment>
<dbReference type="CDD" id="cd06252">
    <property type="entry name" value="M14_ASTE_ASPA-like"/>
    <property type="match status" value="1"/>
</dbReference>
<evidence type="ECO:0000256" key="3">
    <source>
        <dbReference type="ARBA" id="ARBA00022801"/>
    </source>
</evidence>
<proteinExistence type="predicted"/>
<keyword evidence="2" id="KW-0479">Metal-binding</keyword>
<organism evidence="6 7">
    <name type="scientific">Aminobacter ciceronei</name>
    <dbReference type="NCBI Taxonomy" id="150723"/>
    <lineage>
        <taxon>Bacteria</taxon>
        <taxon>Pseudomonadati</taxon>
        <taxon>Pseudomonadota</taxon>
        <taxon>Alphaproteobacteria</taxon>
        <taxon>Hyphomicrobiales</taxon>
        <taxon>Phyllobacteriaceae</taxon>
        <taxon>Aminobacter</taxon>
    </lineage>
</organism>
<dbReference type="SUPFAM" id="SSF53187">
    <property type="entry name" value="Zn-dependent exopeptidases"/>
    <property type="match status" value="1"/>
</dbReference>
<accession>A0ABR6C4B9</accession>
<protein>
    <recommendedName>
        <fullName evidence="5">Succinylglutamate desuccinylase/Aspartoacylase catalytic domain-containing protein</fullName>
    </recommendedName>
</protein>
<gene>
    <name evidence="6" type="ORF">HNQ97_001819</name>
</gene>
<dbReference type="EMBL" id="JACJHZ010000007">
    <property type="protein sequence ID" value="MBA9019824.1"/>
    <property type="molecule type" value="Genomic_DNA"/>
</dbReference>
<keyword evidence="3" id="KW-0378">Hydrolase</keyword>
<evidence type="ECO:0000256" key="1">
    <source>
        <dbReference type="ARBA" id="ARBA00001947"/>
    </source>
</evidence>
<evidence type="ECO:0000259" key="5">
    <source>
        <dbReference type="Pfam" id="PF24827"/>
    </source>
</evidence>
<dbReference type="RefSeq" id="WP_182573892.1">
    <property type="nucleotide sequence ID" value="NZ_JACJHY010000007.1"/>
</dbReference>